<protein>
    <recommendedName>
        <fullName evidence="4">SWIM-type domain-containing protein</fullName>
    </recommendedName>
</protein>
<name>A0AA36J6W3_9DINO</name>
<keyword evidence="3" id="KW-1185">Reference proteome</keyword>
<dbReference type="EMBL" id="CAUJNA010003343">
    <property type="protein sequence ID" value="CAJ1399628.1"/>
    <property type="molecule type" value="Genomic_DNA"/>
</dbReference>
<accession>A0AA36J6W3</accession>
<gene>
    <name evidence="2" type="ORF">EVOR1521_LOCUS23132</name>
</gene>
<sequence length="502" mass="55642">MGPVCVLFQAPAMRRMLDRYAVNDQLALAVDTKMKVANHGMGVATLSLLVKDKLRPTTLIRHGDGCRVQGRAYTSHAVPIMQAVFHDETEANYERLFRAFDKHWMESGSNRPPLTDVALQVHKDFHKAIETARRSCWPASRACDDFFHFSQKKHTTLASKCKTLEQKKGKWVKTYLKWTADALALLRLVPTLSIFSHLWKSLLFTLRESGEGIVADWLRSYERPLPPALCRAPADADQLIFASFWCGRDGCFPGTGGGSQPAEAVHAAWQTQLQKLGGKGDVSHVLGVMQRLYTESWASWYEWHADSPLHLRTTEIDPNLICGEALKRAGRTPAARFAELSPDTTFYVRTCSSTHEHWVVLVHSEAQLPLPSKMAAQLADIMVATGSRLTTLLKQANVLAGEGKLQLEAAGRMFEDLCCVMGSSLQCSCSVYAYHGQCEHSIFVASLDLTHKPATVDLKTLPQKRKGGRPKAAAEPPRKRRALAKAKAKAVAKNSARAKTTT</sequence>
<feature type="compositionally biased region" description="Basic residues" evidence="1">
    <location>
        <begin position="478"/>
        <end position="490"/>
    </location>
</feature>
<feature type="compositionally biased region" description="Low complexity" evidence="1">
    <location>
        <begin position="491"/>
        <end position="502"/>
    </location>
</feature>
<dbReference type="Proteomes" id="UP001178507">
    <property type="component" value="Unassembled WGS sequence"/>
</dbReference>
<proteinExistence type="predicted"/>
<dbReference type="AlphaFoldDB" id="A0AA36J6W3"/>
<evidence type="ECO:0008006" key="4">
    <source>
        <dbReference type="Google" id="ProtNLM"/>
    </source>
</evidence>
<evidence type="ECO:0000313" key="2">
    <source>
        <dbReference type="EMBL" id="CAJ1399628.1"/>
    </source>
</evidence>
<evidence type="ECO:0000256" key="1">
    <source>
        <dbReference type="SAM" id="MobiDB-lite"/>
    </source>
</evidence>
<feature type="non-terminal residue" evidence="2">
    <location>
        <position position="1"/>
    </location>
</feature>
<organism evidence="2 3">
    <name type="scientific">Effrenium voratum</name>
    <dbReference type="NCBI Taxonomy" id="2562239"/>
    <lineage>
        <taxon>Eukaryota</taxon>
        <taxon>Sar</taxon>
        <taxon>Alveolata</taxon>
        <taxon>Dinophyceae</taxon>
        <taxon>Suessiales</taxon>
        <taxon>Symbiodiniaceae</taxon>
        <taxon>Effrenium</taxon>
    </lineage>
</organism>
<comment type="caution">
    <text evidence="2">The sequence shown here is derived from an EMBL/GenBank/DDBJ whole genome shotgun (WGS) entry which is preliminary data.</text>
</comment>
<reference evidence="2" key="1">
    <citation type="submission" date="2023-08" db="EMBL/GenBank/DDBJ databases">
        <authorList>
            <person name="Chen Y."/>
            <person name="Shah S."/>
            <person name="Dougan E. K."/>
            <person name="Thang M."/>
            <person name="Chan C."/>
        </authorList>
    </citation>
    <scope>NUCLEOTIDE SEQUENCE</scope>
</reference>
<evidence type="ECO:0000313" key="3">
    <source>
        <dbReference type="Proteomes" id="UP001178507"/>
    </source>
</evidence>
<feature type="region of interest" description="Disordered" evidence="1">
    <location>
        <begin position="461"/>
        <end position="502"/>
    </location>
</feature>